<name>A0AAV7T0L6_PLEWA</name>
<comment type="caution">
    <text evidence="1">The sequence shown here is derived from an EMBL/GenBank/DDBJ whole genome shotgun (WGS) entry which is preliminary data.</text>
</comment>
<dbReference type="EMBL" id="JANPWB010000007">
    <property type="protein sequence ID" value="KAJ1169770.1"/>
    <property type="molecule type" value="Genomic_DNA"/>
</dbReference>
<reference evidence="1" key="1">
    <citation type="journal article" date="2022" name="bioRxiv">
        <title>Sequencing and chromosome-scale assembly of the giantPleurodeles waltlgenome.</title>
        <authorList>
            <person name="Brown T."/>
            <person name="Elewa A."/>
            <person name="Iarovenko S."/>
            <person name="Subramanian E."/>
            <person name="Araus A.J."/>
            <person name="Petzold A."/>
            <person name="Susuki M."/>
            <person name="Suzuki K.-i.T."/>
            <person name="Hayashi T."/>
            <person name="Toyoda A."/>
            <person name="Oliveira C."/>
            <person name="Osipova E."/>
            <person name="Leigh N.D."/>
            <person name="Simon A."/>
            <person name="Yun M.H."/>
        </authorList>
    </citation>
    <scope>NUCLEOTIDE SEQUENCE</scope>
    <source>
        <strain evidence="1">20211129_DDA</strain>
        <tissue evidence="1">Liver</tissue>
    </source>
</reference>
<proteinExistence type="predicted"/>
<keyword evidence="2" id="KW-1185">Reference proteome</keyword>
<evidence type="ECO:0000313" key="1">
    <source>
        <dbReference type="EMBL" id="KAJ1169770.1"/>
    </source>
</evidence>
<protein>
    <submittedName>
        <fullName evidence="1">Uncharacterized protein</fullName>
    </submittedName>
</protein>
<accession>A0AAV7T0L6</accession>
<sequence>MYGAYFRFLKDSQSPSSDPGNLQYSTELWCVDFLFVADELSGRAVGHGRRTGAAGVAFAAGGWAHGPRKSRGPVGVVAGKEGVTRRRGCGVGVFPNATQEKRGGPDNV</sequence>
<dbReference type="Proteomes" id="UP001066276">
    <property type="component" value="Chromosome 4_1"/>
</dbReference>
<gene>
    <name evidence="1" type="ORF">NDU88_001661</name>
</gene>
<organism evidence="1 2">
    <name type="scientific">Pleurodeles waltl</name>
    <name type="common">Iberian ribbed newt</name>
    <dbReference type="NCBI Taxonomy" id="8319"/>
    <lineage>
        <taxon>Eukaryota</taxon>
        <taxon>Metazoa</taxon>
        <taxon>Chordata</taxon>
        <taxon>Craniata</taxon>
        <taxon>Vertebrata</taxon>
        <taxon>Euteleostomi</taxon>
        <taxon>Amphibia</taxon>
        <taxon>Batrachia</taxon>
        <taxon>Caudata</taxon>
        <taxon>Salamandroidea</taxon>
        <taxon>Salamandridae</taxon>
        <taxon>Pleurodelinae</taxon>
        <taxon>Pleurodeles</taxon>
    </lineage>
</organism>
<evidence type="ECO:0000313" key="2">
    <source>
        <dbReference type="Proteomes" id="UP001066276"/>
    </source>
</evidence>
<dbReference type="AlphaFoldDB" id="A0AAV7T0L6"/>